<evidence type="ECO:0000313" key="2">
    <source>
        <dbReference type="EMBL" id="KAJ9602027.1"/>
    </source>
</evidence>
<proteinExistence type="predicted"/>
<name>A0AA38UDW0_9EURO</name>
<dbReference type="Proteomes" id="UP001172673">
    <property type="component" value="Unassembled WGS sequence"/>
</dbReference>
<feature type="transmembrane region" description="Helical" evidence="1">
    <location>
        <begin position="315"/>
        <end position="337"/>
    </location>
</feature>
<keyword evidence="1" id="KW-1133">Transmembrane helix</keyword>
<keyword evidence="3" id="KW-1185">Reference proteome</keyword>
<organism evidence="2 3">
    <name type="scientific">Cladophialophora chaetospira</name>
    <dbReference type="NCBI Taxonomy" id="386627"/>
    <lineage>
        <taxon>Eukaryota</taxon>
        <taxon>Fungi</taxon>
        <taxon>Dikarya</taxon>
        <taxon>Ascomycota</taxon>
        <taxon>Pezizomycotina</taxon>
        <taxon>Eurotiomycetes</taxon>
        <taxon>Chaetothyriomycetidae</taxon>
        <taxon>Chaetothyriales</taxon>
        <taxon>Herpotrichiellaceae</taxon>
        <taxon>Cladophialophora</taxon>
    </lineage>
</organism>
<dbReference type="EMBL" id="JAPDRK010000029">
    <property type="protein sequence ID" value="KAJ9602027.1"/>
    <property type="molecule type" value="Genomic_DNA"/>
</dbReference>
<evidence type="ECO:0000313" key="3">
    <source>
        <dbReference type="Proteomes" id="UP001172673"/>
    </source>
</evidence>
<protein>
    <submittedName>
        <fullName evidence="2">Uncharacterized protein</fullName>
    </submittedName>
</protein>
<dbReference type="AlphaFoldDB" id="A0AA38UDW0"/>
<feature type="transmembrane region" description="Helical" evidence="1">
    <location>
        <begin position="167"/>
        <end position="188"/>
    </location>
</feature>
<evidence type="ECO:0000256" key="1">
    <source>
        <dbReference type="SAM" id="Phobius"/>
    </source>
</evidence>
<sequence>MVHYGVVNSSQVSYTGPYFNNTPYQHNIGATVEGLKRACRDHYGPGELTWIHQVVDCVLNNLSAQEQANANQHTYFLTLWPAFISIIVAMGPDAADIAYDNLAWAFICALTSAAMPGFQKTGLPHHFVTASKSEARHKCESMEEDSHVIKTCPRSSNVTSRTGPSEWLHGCMLLLCIGLHVIFVTWYLRTLHDAFNMGGSQPWWLVITWYMLGSAPAIASSFETAILNSVELYLPVKVPQTLPQAADPSIELAQRSPPNTKASAQASLTNKQLQAQHPYVLCKHRTGFHTWWHILKLQISAQPYRILVRPTPSNYLLAIYEYCVFVSRFVVFAFGSMSQGDILFLSTPTDFYLTVLLVFATTTPRVVGSDFWRRSRRGADLVVWYEPLWTA</sequence>
<comment type="caution">
    <text evidence="2">The sequence shown here is derived from an EMBL/GenBank/DDBJ whole genome shotgun (WGS) entry which is preliminary data.</text>
</comment>
<gene>
    <name evidence="2" type="ORF">H2200_013387</name>
</gene>
<reference evidence="2" key="1">
    <citation type="submission" date="2022-10" db="EMBL/GenBank/DDBJ databases">
        <title>Culturing micro-colonial fungi from biological soil crusts in the Mojave desert and describing Neophaeococcomyces mojavensis, and introducing the new genera and species Taxawa tesnikishii.</title>
        <authorList>
            <person name="Kurbessoian T."/>
            <person name="Stajich J.E."/>
        </authorList>
    </citation>
    <scope>NUCLEOTIDE SEQUENCE</scope>
    <source>
        <strain evidence="2">TK_41</strain>
    </source>
</reference>
<feature type="transmembrane region" description="Helical" evidence="1">
    <location>
        <begin position="349"/>
        <end position="367"/>
    </location>
</feature>
<keyword evidence="1" id="KW-0812">Transmembrane</keyword>
<accession>A0AA38UDW0</accession>
<keyword evidence="1" id="KW-0472">Membrane</keyword>